<protein>
    <submittedName>
        <fullName evidence="3">Uncharacterized protein</fullName>
    </submittedName>
</protein>
<feature type="region of interest" description="Disordered" evidence="1">
    <location>
        <begin position="66"/>
        <end position="97"/>
    </location>
</feature>
<feature type="chain" id="PRO_5045349117" evidence="2">
    <location>
        <begin position="29"/>
        <end position="371"/>
    </location>
</feature>
<sequence length="371" mass="39620">MRPRVTEHSALVAIVLGLALLCSTGAQAREPSHVLIVREGPSKRDPLLAETYLRVASELRSAGFDVGERTARRDDDPRAEVEAEAPSPRPSAAAGERRTPRAFVATILIRRTPLGTDIWIADHVTHKTVLRKIEGQDDPATLAMRVLELMRASLIEPFAMESQSADPPPDDVAHFVQSAPIPPTAPEGDTNASVDERPAPRVFLDVGLGLLWSGPDLGLAVAPTVSLAFPIAGPFRLGVFAMAPAFGATVRAAQGVAHLRQELGLAELTWSPRLGAVAWLQPRAAAGLGVYHLRVDGDAREPYRDGHDATWAFLTSLSAGGSLALSRTARIALDGRLLMGFPRPVVRFVSEDVGSALRPSLAITTALEVDL</sequence>
<accession>A0ABZ2MC84</accession>
<evidence type="ECO:0000256" key="2">
    <source>
        <dbReference type="SAM" id="SignalP"/>
    </source>
</evidence>
<evidence type="ECO:0000256" key="1">
    <source>
        <dbReference type="SAM" id="MobiDB-lite"/>
    </source>
</evidence>
<dbReference type="Proteomes" id="UP001370348">
    <property type="component" value="Chromosome"/>
</dbReference>
<feature type="compositionally biased region" description="Basic and acidic residues" evidence="1">
    <location>
        <begin position="66"/>
        <end position="81"/>
    </location>
</feature>
<dbReference type="EMBL" id="CP089984">
    <property type="protein sequence ID" value="WXB20125.1"/>
    <property type="molecule type" value="Genomic_DNA"/>
</dbReference>
<reference evidence="3 4" key="1">
    <citation type="submission" date="2021-12" db="EMBL/GenBank/DDBJ databases">
        <title>Discovery of the Pendulisporaceae a myxobacterial family with distinct sporulation behavior and unique specialized metabolism.</title>
        <authorList>
            <person name="Garcia R."/>
            <person name="Popoff A."/>
            <person name="Bader C.D."/>
            <person name="Loehr J."/>
            <person name="Walesch S."/>
            <person name="Walt C."/>
            <person name="Boldt J."/>
            <person name="Bunk B."/>
            <person name="Haeckl F.J.F.P.J."/>
            <person name="Gunesch A.P."/>
            <person name="Birkelbach J."/>
            <person name="Nuebel U."/>
            <person name="Pietschmann T."/>
            <person name="Bach T."/>
            <person name="Mueller R."/>
        </authorList>
    </citation>
    <scope>NUCLEOTIDE SEQUENCE [LARGE SCALE GENOMIC DNA]</scope>
    <source>
        <strain evidence="3 4">MSr11954</strain>
    </source>
</reference>
<keyword evidence="2" id="KW-0732">Signal</keyword>
<evidence type="ECO:0000313" key="4">
    <source>
        <dbReference type="Proteomes" id="UP001370348"/>
    </source>
</evidence>
<organism evidence="3 4">
    <name type="scientific">Pendulispora albinea</name>
    <dbReference type="NCBI Taxonomy" id="2741071"/>
    <lineage>
        <taxon>Bacteria</taxon>
        <taxon>Pseudomonadati</taxon>
        <taxon>Myxococcota</taxon>
        <taxon>Myxococcia</taxon>
        <taxon>Myxococcales</taxon>
        <taxon>Sorangiineae</taxon>
        <taxon>Pendulisporaceae</taxon>
        <taxon>Pendulispora</taxon>
    </lineage>
</organism>
<feature type="signal peptide" evidence="2">
    <location>
        <begin position="1"/>
        <end position="28"/>
    </location>
</feature>
<name>A0ABZ2MC84_9BACT</name>
<gene>
    <name evidence="3" type="ORF">LZC94_23250</name>
</gene>
<evidence type="ECO:0000313" key="3">
    <source>
        <dbReference type="EMBL" id="WXB20125.1"/>
    </source>
</evidence>
<proteinExistence type="predicted"/>
<dbReference type="RefSeq" id="WP_394829729.1">
    <property type="nucleotide sequence ID" value="NZ_CP089984.1"/>
</dbReference>
<feature type="compositionally biased region" description="Low complexity" evidence="1">
    <location>
        <begin position="84"/>
        <end position="94"/>
    </location>
</feature>
<keyword evidence="4" id="KW-1185">Reference proteome</keyword>